<dbReference type="PANTHER" id="PTHR34154">
    <property type="entry name" value="ALKALI-SENSITIVE LINKAGE PROTEIN 1"/>
    <property type="match status" value="1"/>
</dbReference>
<evidence type="ECO:0000256" key="1">
    <source>
        <dbReference type="SAM" id="SignalP"/>
    </source>
</evidence>
<dbReference type="PANTHER" id="PTHR34154:SF10">
    <property type="entry name" value="ASL1-LIKE GLYCOSYL HYDROLASE CATALYTIC DOMAIN-CONTAINING PROTEIN"/>
    <property type="match status" value="1"/>
</dbReference>
<name>A0A3A3AAU1_9EURO</name>
<sequence>MVGFTKLATAGLLATSALAAPHGHHHSHTKRSNSKRGAAYNDVALIQPVAQAVSWAYDWNMLADGLVPDGVEYVPMLWGSKMFGGWASAIQTTLASGSKYILGFNEPDNPSQASMSPSDAVQAYKDHITPYAGKATLISPSATNSNNPGEGLDWLKQFMDGCSDCNIGGLSVHWYGDSADDLKNFVSQTVDLGNQYGIDQIWLTEFTLNSAMNGGDPNGAASFLQDVLPWLDSQPNVARYAYYMCAEGYLLNGGSLSPSGQVYTS</sequence>
<dbReference type="OrthoDB" id="43654at2759"/>
<dbReference type="InterPro" id="IPR024655">
    <property type="entry name" value="Asl1_glyco_hydro_catalytic"/>
</dbReference>
<evidence type="ECO:0000313" key="3">
    <source>
        <dbReference type="EMBL" id="RJE26481.1"/>
    </source>
</evidence>
<dbReference type="InterPro" id="IPR053183">
    <property type="entry name" value="ASL1"/>
</dbReference>
<organism evidence="3 4">
    <name type="scientific">Aspergillus sclerotialis</name>
    <dbReference type="NCBI Taxonomy" id="2070753"/>
    <lineage>
        <taxon>Eukaryota</taxon>
        <taxon>Fungi</taxon>
        <taxon>Dikarya</taxon>
        <taxon>Ascomycota</taxon>
        <taxon>Pezizomycotina</taxon>
        <taxon>Eurotiomycetes</taxon>
        <taxon>Eurotiomycetidae</taxon>
        <taxon>Eurotiales</taxon>
        <taxon>Aspergillaceae</taxon>
        <taxon>Aspergillus</taxon>
        <taxon>Aspergillus subgen. Polypaecilum</taxon>
    </lineage>
</organism>
<dbReference type="STRING" id="2070753.A0A3A3AAU1"/>
<dbReference type="GO" id="GO:0071966">
    <property type="term" value="P:fungal-type cell wall polysaccharide metabolic process"/>
    <property type="evidence" value="ECO:0007669"/>
    <property type="project" value="TreeGrafter"/>
</dbReference>
<dbReference type="EMBL" id="MVGC01000021">
    <property type="protein sequence ID" value="RJE26481.1"/>
    <property type="molecule type" value="Genomic_DNA"/>
</dbReference>
<keyword evidence="4" id="KW-1185">Reference proteome</keyword>
<feature type="signal peptide" evidence="1">
    <location>
        <begin position="1"/>
        <end position="19"/>
    </location>
</feature>
<proteinExistence type="predicted"/>
<feature type="domain" description="Asl1-like glycosyl hydrolase catalytic" evidence="2">
    <location>
        <begin position="37"/>
        <end position="263"/>
    </location>
</feature>
<dbReference type="Gene3D" id="3.20.20.80">
    <property type="entry name" value="Glycosidases"/>
    <property type="match status" value="1"/>
</dbReference>
<gene>
    <name evidence="3" type="ORF">PHISCL_01191</name>
</gene>
<protein>
    <submittedName>
        <fullName evidence="3">Glycosyl hydrolase catalytic core</fullName>
    </submittedName>
</protein>
<dbReference type="SUPFAM" id="SSF51445">
    <property type="entry name" value="(Trans)glycosidases"/>
    <property type="match status" value="1"/>
</dbReference>
<evidence type="ECO:0000259" key="2">
    <source>
        <dbReference type="Pfam" id="PF11790"/>
    </source>
</evidence>
<reference evidence="4" key="1">
    <citation type="submission" date="2017-02" db="EMBL/GenBank/DDBJ databases">
        <authorList>
            <person name="Tafer H."/>
            <person name="Lopandic K."/>
        </authorList>
    </citation>
    <scope>NUCLEOTIDE SEQUENCE [LARGE SCALE GENOMIC DNA]</scope>
    <source>
        <strain evidence="4">CBS 366.77</strain>
    </source>
</reference>
<keyword evidence="3" id="KW-0378">Hydrolase</keyword>
<dbReference type="AlphaFoldDB" id="A0A3A3AAU1"/>
<dbReference type="FunFam" id="3.20.20.80:FF:000271">
    <property type="entry name" value="Alkali-sensitive linkage protein 1"/>
    <property type="match status" value="1"/>
</dbReference>
<accession>A0A3A3AAU1</accession>
<dbReference type="Pfam" id="PF11790">
    <property type="entry name" value="Glyco_hydro_cc"/>
    <property type="match status" value="1"/>
</dbReference>
<keyword evidence="1" id="KW-0732">Signal</keyword>
<feature type="chain" id="PRO_5017261997" evidence="1">
    <location>
        <begin position="20"/>
        <end position="265"/>
    </location>
</feature>
<dbReference type="InterPro" id="IPR017853">
    <property type="entry name" value="GH"/>
</dbReference>
<dbReference type="GO" id="GO:0009277">
    <property type="term" value="C:fungal-type cell wall"/>
    <property type="evidence" value="ECO:0007669"/>
    <property type="project" value="TreeGrafter"/>
</dbReference>
<comment type="caution">
    <text evidence="3">The sequence shown here is derived from an EMBL/GenBank/DDBJ whole genome shotgun (WGS) entry which is preliminary data.</text>
</comment>
<evidence type="ECO:0000313" key="4">
    <source>
        <dbReference type="Proteomes" id="UP000266188"/>
    </source>
</evidence>
<dbReference type="GO" id="GO:0016787">
    <property type="term" value="F:hydrolase activity"/>
    <property type="evidence" value="ECO:0007669"/>
    <property type="project" value="UniProtKB-KW"/>
</dbReference>
<dbReference type="Proteomes" id="UP000266188">
    <property type="component" value="Unassembled WGS sequence"/>
</dbReference>